<dbReference type="Gene3D" id="4.10.60.10">
    <property type="entry name" value="Zinc finger, CCHC-type"/>
    <property type="match status" value="1"/>
</dbReference>
<comment type="caution">
    <text evidence="3">The sequence shown here is derived from an EMBL/GenBank/DDBJ whole genome shotgun (WGS) entry which is preliminary data.</text>
</comment>
<keyword evidence="1" id="KW-0862">Zinc</keyword>
<name>A0A9P0ZDM5_CUSEU</name>
<reference evidence="3" key="1">
    <citation type="submission" date="2022-07" db="EMBL/GenBank/DDBJ databases">
        <authorList>
            <person name="Macas J."/>
            <person name="Novak P."/>
            <person name="Neumann P."/>
        </authorList>
    </citation>
    <scope>NUCLEOTIDE SEQUENCE</scope>
</reference>
<keyword evidence="4" id="KW-1185">Reference proteome</keyword>
<dbReference type="GO" id="GO:0003676">
    <property type="term" value="F:nucleic acid binding"/>
    <property type="evidence" value="ECO:0007669"/>
    <property type="project" value="InterPro"/>
</dbReference>
<evidence type="ECO:0000259" key="2">
    <source>
        <dbReference type="PROSITE" id="PS50158"/>
    </source>
</evidence>
<feature type="domain" description="CCHC-type" evidence="2">
    <location>
        <begin position="49"/>
        <end position="65"/>
    </location>
</feature>
<dbReference type="SUPFAM" id="SSF57756">
    <property type="entry name" value="Retrovirus zinc finger-like domains"/>
    <property type="match status" value="1"/>
</dbReference>
<dbReference type="AlphaFoldDB" id="A0A9P0ZDM5"/>
<keyword evidence="1" id="KW-0479">Metal-binding</keyword>
<evidence type="ECO:0000313" key="4">
    <source>
        <dbReference type="Proteomes" id="UP001152484"/>
    </source>
</evidence>
<evidence type="ECO:0000313" key="3">
    <source>
        <dbReference type="EMBL" id="CAH9096323.1"/>
    </source>
</evidence>
<organism evidence="3 4">
    <name type="scientific">Cuscuta europaea</name>
    <name type="common">European dodder</name>
    <dbReference type="NCBI Taxonomy" id="41803"/>
    <lineage>
        <taxon>Eukaryota</taxon>
        <taxon>Viridiplantae</taxon>
        <taxon>Streptophyta</taxon>
        <taxon>Embryophyta</taxon>
        <taxon>Tracheophyta</taxon>
        <taxon>Spermatophyta</taxon>
        <taxon>Magnoliopsida</taxon>
        <taxon>eudicotyledons</taxon>
        <taxon>Gunneridae</taxon>
        <taxon>Pentapetalae</taxon>
        <taxon>asterids</taxon>
        <taxon>lamiids</taxon>
        <taxon>Solanales</taxon>
        <taxon>Convolvulaceae</taxon>
        <taxon>Cuscuteae</taxon>
        <taxon>Cuscuta</taxon>
        <taxon>Cuscuta subgen. Cuscuta</taxon>
    </lineage>
</organism>
<evidence type="ECO:0000256" key="1">
    <source>
        <dbReference type="PROSITE-ProRule" id="PRU00047"/>
    </source>
</evidence>
<proteinExistence type="predicted"/>
<dbReference type="PROSITE" id="PS50158">
    <property type="entry name" value="ZF_CCHC"/>
    <property type="match status" value="1"/>
</dbReference>
<keyword evidence="1" id="KW-0863">Zinc-finger</keyword>
<accession>A0A9P0ZDM5</accession>
<dbReference type="EMBL" id="CAMAPE010000035">
    <property type="protein sequence ID" value="CAH9096323.1"/>
    <property type="molecule type" value="Genomic_DNA"/>
</dbReference>
<protein>
    <recommendedName>
        <fullName evidence="2">CCHC-type domain-containing protein</fullName>
    </recommendedName>
</protein>
<dbReference type="InterPro" id="IPR036875">
    <property type="entry name" value="Znf_CCHC_sf"/>
</dbReference>
<dbReference type="Proteomes" id="UP001152484">
    <property type="component" value="Unassembled WGS sequence"/>
</dbReference>
<dbReference type="GO" id="GO:0008270">
    <property type="term" value="F:zinc ion binding"/>
    <property type="evidence" value="ECO:0007669"/>
    <property type="project" value="UniProtKB-KW"/>
</dbReference>
<sequence>MTMCVQEEHRLAMEEGEKVNLTFSERKKKDRAKGKGKLSVKPDIKKESKCFFCKKKGHMKKDCSKFQNWLEKKGYAKPTEASG</sequence>
<dbReference type="Pfam" id="PF00098">
    <property type="entry name" value="zf-CCHC"/>
    <property type="match status" value="1"/>
</dbReference>
<dbReference type="OrthoDB" id="1633296at2759"/>
<dbReference type="SMART" id="SM00343">
    <property type="entry name" value="ZnF_C2HC"/>
    <property type="match status" value="1"/>
</dbReference>
<gene>
    <name evidence="3" type="ORF">CEURO_LOCUS13365</name>
</gene>
<dbReference type="InterPro" id="IPR001878">
    <property type="entry name" value="Znf_CCHC"/>
</dbReference>